<dbReference type="PROSITE" id="PS51012">
    <property type="entry name" value="ABC_TM2"/>
    <property type="match status" value="1"/>
</dbReference>
<comment type="caution">
    <text evidence="7">The sequence shown here is derived from an EMBL/GenBank/DDBJ whole genome shotgun (WGS) entry which is preliminary data.</text>
</comment>
<feature type="transmembrane region" description="Helical" evidence="5">
    <location>
        <begin position="272"/>
        <end position="289"/>
    </location>
</feature>
<dbReference type="EMBL" id="JXYA01000010">
    <property type="protein sequence ID" value="KJZ11438.1"/>
    <property type="molecule type" value="Genomic_DNA"/>
</dbReference>
<dbReference type="InterPro" id="IPR013525">
    <property type="entry name" value="ABC2_TM"/>
</dbReference>
<dbReference type="RefSeq" id="WP_046004062.1">
    <property type="nucleotide sequence ID" value="NZ_JXYA01000010.1"/>
</dbReference>
<dbReference type="OrthoDB" id="9778589at2"/>
<reference evidence="7 8" key="1">
    <citation type="journal article" date="2015" name="BMC Genomics">
        <title>Genome mining reveals unlocked bioactive potential of marine Gram-negative bacteria.</title>
        <authorList>
            <person name="Machado H."/>
            <person name="Sonnenschein E.C."/>
            <person name="Melchiorsen J."/>
            <person name="Gram L."/>
        </authorList>
    </citation>
    <scope>NUCLEOTIDE SEQUENCE [LARGE SCALE GENOMIC DNA]</scope>
    <source>
        <strain evidence="7 8">S2471</strain>
    </source>
</reference>
<evidence type="ECO:0000256" key="1">
    <source>
        <dbReference type="ARBA" id="ARBA00004141"/>
    </source>
</evidence>
<feature type="transmembrane region" description="Helical" evidence="5">
    <location>
        <begin position="326"/>
        <end position="348"/>
    </location>
</feature>
<dbReference type="PANTHER" id="PTHR43027:SF1">
    <property type="entry name" value="DOXORUBICIN RESISTANCE ABC TRANSPORTER PERMEASE PROTEIN DRRC-RELATED"/>
    <property type="match status" value="1"/>
</dbReference>
<evidence type="ECO:0000256" key="5">
    <source>
        <dbReference type="SAM" id="Phobius"/>
    </source>
</evidence>
<dbReference type="InterPro" id="IPR052902">
    <property type="entry name" value="ABC-2_transporter"/>
</dbReference>
<sequence>MIKLNRVFALFKTQSVEFKRDFGSIFFSFIFPLFFVVILIFSNLLEPNFSFKVGVINNTTGVDARVLHDALSKRFIDVVQVKQEDVESALENAKLNVVFVFSGEAGHIQSEVIVKEAYQTYAEMLIRIVLQELNNPQGANAIGNNYSMQPYESKVDGEFNFMFPGMLAMALLQLGLFATATPVLKAREKGVFRYMLTSPLRVAELLTSQILFRLLIAVLQITVIVSCGYYFLNITASSLFYVILVSLLGALMLISMGYFLAGLMRSQESGMALIMIANFSMLFAGNIFMDASSDDFLYYVSHIFPVSYLADTYRQIIVGSEGVWPIYINISMMVIFLFSFVFLGVRYFKFDMDSEMSGMLKGK</sequence>
<keyword evidence="2 5" id="KW-0812">Transmembrane</keyword>
<evidence type="ECO:0000256" key="2">
    <source>
        <dbReference type="ARBA" id="ARBA00022692"/>
    </source>
</evidence>
<proteinExistence type="predicted"/>
<accession>A0A0F4QUU4</accession>
<dbReference type="Pfam" id="PF12698">
    <property type="entry name" value="ABC2_membrane_3"/>
    <property type="match status" value="1"/>
</dbReference>
<feature type="transmembrane region" description="Helical" evidence="5">
    <location>
        <begin position="238"/>
        <end position="260"/>
    </location>
</feature>
<organism evidence="7 8">
    <name type="scientific">Pseudoalteromonas rubra</name>
    <dbReference type="NCBI Taxonomy" id="43658"/>
    <lineage>
        <taxon>Bacteria</taxon>
        <taxon>Pseudomonadati</taxon>
        <taxon>Pseudomonadota</taxon>
        <taxon>Gammaproteobacteria</taxon>
        <taxon>Alteromonadales</taxon>
        <taxon>Pseudoalteromonadaceae</taxon>
        <taxon>Pseudoalteromonas</taxon>
    </lineage>
</organism>
<feature type="transmembrane region" description="Helical" evidence="5">
    <location>
        <begin position="161"/>
        <end position="184"/>
    </location>
</feature>
<feature type="domain" description="ABC transmembrane type-2" evidence="6">
    <location>
        <begin position="127"/>
        <end position="351"/>
    </location>
</feature>
<dbReference type="AlphaFoldDB" id="A0A0F4QUU4"/>
<keyword evidence="3 5" id="KW-1133">Transmembrane helix</keyword>
<name>A0A0F4QUU4_9GAMM</name>
<feature type="transmembrane region" description="Helical" evidence="5">
    <location>
        <begin position="210"/>
        <end position="232"/>
    </location>
</feature>
<dbReference type="PATRIC" id="fig|43658.5.peg.1271"/>
<evidence type="ECO:0000256" key="4">
    <source>
        <dbReference type="ARBA" id="ARBA00023136"/>
    </source>
</evidence>
<dbReference type="Proteomes" id="UP000033452">
    <property type="component" value="Unassembled WGS sequence"/>
</dbReference>
<dbReference type="GO" id="GO:0016020">
    <property type="term" value="C:membrane"/>
    <property type="evidence" value="ECO:0007669"/>
    <property type="project" value="UniProtKB-SubCell"/>
</dbReference>
<feature type="transmembrane region" description="Helical" evidence="5">
    <location>
        <begin position="21"/>
        <end position="41"/>
    </location>
</feature>
<dbReference type="InterPro" id="IPR047817">
    <property type="entry name" value="ABC2_TM_bact-type"/>
</dbReference>
<gene>
    <name evidence="7" type="ORF">TW77_06070</name>
</gene>
<dbReference type="PANTHER" id="PTHR43027">
    <property type="entry name" value="DOXORUBICIN RESISTANCE ABC TRANSPORTER PERMEASE PROTEIN DRRC-RELATED"/>
    <property type="match status" value="1"/>
</dbReference>
<evidence type="ECO:0000313" key="7">
    <source>
        <dbReference type="EMBL" id="KJZ11438.1"/>
    </source>
</evidence>
<protein>
    <recommendedName>
        <fullName evidence="6">ABC transmembrane type-2 domain-containing protein</fullName>
    </recommendedName>
</protein>
<evidence type="ECO:0000259" key="6">
    <source>
        <dbReference type="PROSITE" id="PS51012"/>
    </source>
</evidence>
<keyword evidence="8" id="KW-1185">Reference proteome</keyword>
<dbReference type="GO" id="GO:0140359">
    <property type="term" value="F:ABC-type transporter activity"/>
    <property type="evidence" value="ECO:0007669"/>
    <property type="project" value="InterPro"/>
</dbReference>
<evidence type="ECO:0000256" key="3">
    <source>
        <dbReference type="ARBA" id="ARBA00022989"/>
    </source>
</evidence>
<evidence type="ECO:0000313" key="8">
    <source>
        <dbReference type="Proteomes" id="UP000033452"/>
    </source>
</evidence>
<comment type="subcellular location">
    <subcellularLocation>
        <location evidence="1">Membrane</location>
        <topology evidence="1">Multi-pass membrane protein</topology>
    </subcellularLocation>
</comment>
<keyword evidence="4 5" id="KW-0472">Membrane</keyword>